<dbReference type="SUPFAM" id="SSF46785">
    <property type="entry name" value="Winged helix' DNA-binding domain"/>
    <property type="match status" value="1"/>
</dbReference>
<dbReference type="Proteomes" id="UP000030988">
    <property type="component" value="Unassembled WGS sequence"/>
</dbReference>
<evidence type="ECO:0000256" key="2">
    <source>
        <dbReference type="ARBA" id="ARBA00022490"/>
    </source>
</evidence>
<dbReference type="PROSITE" id="PS50995">
    <property type="entry name" value="HTH_MARR_2"/>
    <property type="match status" value="1"/>
</dbReference>
<dbReference type="PANTHER" id="PTHR33164">
    <property type="entry name" value="TRANSCRIPTIONAL REGULATOR, MARR FAMILY"/>
    <property type="match status" value="1"/>
</dbReference>
<evidence type="ECO:0000256" key="3">
    <source>
        <dbReference type="ARBA" id="ARBA00023015"/>
    </source>
</evidence>
<evidence type="ECO:0000256" key="5">
    <source>
        <dbReference type="ARBA" id="ARBA00023163"/>
    </source>
</evidence>
<feature type="domain" description="HTH marR-type" evidence="6">
    <location>
        <begin position="11"/>
        <end position="141"/>
    </location>
</feature>
<keyword evidence="4" id="KW-0238">DNA-binding</keyword>
<dbReference type="RefSeq" id="WP_039093832.1">
    <property type="nucleotide sequence ID" value="NZ_JTDN01000001.1"/>
</dbReference>
<dbReference type="InterPro" id="IPR055166">
    <property type="entry name" value="Transc_reg_Sar_Rot_HTH"/>
</dbReference>
<evidence type="ECO:0000313" key="8">
    <source>
        <dbReference type="Proteomes" id="UP000030988"/>
    </source>
</evidence>
<keyword evidence="3" id="KW-0805">Transcription regulation</keyword>
<comment type="caution">
    <text evidence="7">The sequence shown here is derived from an EMBL/GenBank/DDBJ whole genome shotgun (WGS) entry which is preliminary data.</text>
</comment>
<dbReference type="InterPro" id="IPR039422">
    <property type="entry name" value="MarR/SlyA-like"/>
</dbReference>
<proteinExistence type="predicted"/>
<evidence type="ECO:0000259" key="6">
    <source>
        <dbReference type="PROSITE" id="PS50995"/>
    </source>
</evidence>
<keyword evidence="5" id="KW-0804">Transcription</keyword>
<dbReference type="Gene3D" id="1.10.10.10">
    <property type="entry name" value="Winged helix-like DNA-binding domain superfamily/Winged helix DNA-binding domain"/>
    <property type="match status" value="1"/>
</dbReference>
<evidence type="ECO:0000256" key="1">
    <source>
        <dbReference type="ARBA" id="ARBA00004496"/>
    </source>
</evidence>
<name>A0A0B2BZY1_9SPHN</name>
<dbReference type="GO" id="GO:0006950">
    <property type="term" value="P:response to stress"/>
    <property type="evidence" value="ECO:0007669"/>
    <property type="project" value="TreeGrafter"/>
</dbReference>
<dbReference type="STRING" id="1572751.PK98_01780"/>
<protein>
    <submittedName>
        <fullName evidence="7">MarR family transcriptional regulator</fullName>
    </submittedName>
</protein>
<keyword evidence="2" id="KW-0963">Cytoplasm</keyword>
<dbReference type="PANTHER" id="PTHR33164:SF5">
    <property type="entry name" value="ORGANIC HYDROPEROXIDE RESISTANCE TRANSCRIPTIONAL REGULATOR"/>
    <property type="match status" value="1"/>
</dbReference>
<gene>
    <name evidence="7" type="ORF">PK98_01780</name>
</gene>
<evidence type="ECO:0000313" key="7">
    <source>
        <dbReference type="EMBL" id="KHL25455.1"/>
    </source>
</evidence>
<dbReference type="InterPro" id="IPR036390">
    <property type="entry name" value="WH_DNA-bd_sf"/>
</dbReference>
<dbReference type="OrthoDB" id="9806864at2"/>
<dbReference type="SMART" id="SM00347">
    <property type="entry name" value="HTH_MARR"/>
    <property type="match status" value="1"/>
</dbReference>
<accession>A0A0B2BZY1</accession>
<dbReference type="AlphaFoldDB" id="A0A0B2BZY1"/>
<dbReference type="Pfam" id="PF22381">
    <property type="entry name" value="Staph_reg_Sar_Rot"/>
    <property type="match status" value="1"/>
</dbReference>
<evidence type="ECO:0000256" key="4">
    <source>
        <dbReference type="ARBA" id="ARBA00023125"/>
    </source>
</evidence>
<comment type="subcellular location">
    <subcellularLocation>
        <location evidence="1">Cytoplasm</location>
    </subcellularLocation>
</comment>
<dbReference type="GO" id="GO:0005737">
    <property type="term" value="C:cytoplasm"/>
    <property type="evidence" value="ECO:0007669"/>
    <property type="project" value="UniProtKB-SubCell"/>
</dbReference>
<dbReference type="InterPro" id="IPR036388">
    <property type="entry name" value="WH-like_DNA-bd_sf"/>
</dbReference>
<keyword evidence="8" id="KW-1185">Reference proteome</keyword>
<organism evidence="7 8">
    <name type="scientific">Croceibacterium mercuriale</name>
    <dbReference type="NCBI Taxonomy" id="1572751"/>
    <lineage>
        <taxon>Bacteria</taxon>
        <taxon>Pseudomonadati</taxon>
        <taxon>Pseudomonadota</taxon>
        <taxon>Alphaproteobacteria</taxon>
        <taxon>Sphingomonadales</taxon>
        <taxon>Erythrobacteraceae</taxon>
        <taxon>Croceibacterium</taxon>
    </lineage>
</organism>
<dbReference type="EMBL" id="JTDN01000001">
    <property type="protein sequence ID" value="KHL25455.1"/>
    <property type="molecule type" value="Genomic_DNA"/>
</dbReference>
<sequence length="162" mass="17350">MVDAAGPVPLEDQLCFAVYTTGIAIQRMYKPLLDRLGLTYPQYLVLNVLWRSDGRTVGGLADELALESSTLTPLLKRLEAAGLLRRTRNPQNERQVVVTLTPEGQALRARAGCLGDALLTASGETPAALADLNRQIRQLGTAVYGHMADHAPAGAGTGTKRD</sequence>
<reference evidence="7 8" key="1">
    <citation type="submission" date="2014-11" db="EMBL/GenBank/DDBJ databases">
        <title>Draft genome sequence of Kirrobacter mercurialis.</title>
        <authorList>
            <person name="Coil D.A."/>
            <person name="Eisen J.A."/>
        </authorList>
    </citation>
    <scope>NUCLEOTIDE SEQUENCE [LARGE SCALE GENOMIC DNA]</scope>
    <source>
        <strain evidence="7 8">Coronado</strain>
    </source>
</reference>
<dbReference type="GO" id="GO:0003700">
    <property type="term" value="F:DNA-binding transcription factor activity"/>
    <property type="evidence" value="ECO:0007669"/>
    <property type="project" value="InterPro"/>
</dbReference>
<dbReference type="InterPro" id="IPR000835">
    <property type="entry name" value="HTH_MarR-typ"/>
</dbReference>